<sequence>MLYERHAGAARALARQYVSPADADDVVADAFSKLFEMLRRGAGPDAGFRPYLYTVVRHRSFDVTRGAARTRPSTDDEIESVLGRVASEEDPALAGFERSVVSKAYFDLPERWREVLWYVLVDDLKPAQVAPVLGLSPNGVSALLYRAKEALRAGYLQQHLTHAPSDTCRTVNPLLGGYVRDSLSKRETAKIDDHLETCGTCSALVLELHDVAHGMKTVIAPLVLGAGGLALVGMGAPIGGLVVAAKAGASAAVTGAPTATATTATTATVGAASTGTLSGAVSSAVSATAGAVSATAGAVASAAAAATGGSVAAGALAVAAVSMVAALQIAAPVDAEPVLADQVITTTDDGRQLPPTEDVAGTPVLPTDTEPGEGTSTSTYFVVDYTDDSKPLTAREPQHLSLAVENSSETAVTGTQLRIMLPDGLTVTRPGGPFGTSAGGRLTSSVEPTEDPAADGTHESAPADAAAEPDDDAGAESASGSDSDGSTEAGAGDASDDEMAAMPSSSPSAPATVGQIPEEGPAACMPTEEANALVCSLGELAPGQHHHVVVPVQANAGGDYPVRAEIWADGVEPATVPLAHRTVAPFGAELTASTDDVSLSSPGTAALPVRVTSTGDRAVPAGWAVEVALPSGVRPAAAQPELSCTAGAAPRAWLCAPPAGSAAAAMALEPGATLGVTLNITTATAAPAAVPAVLGAANVRPVVPEGKARSASAALAVTSAWVHAGDGVGDVAASCIAEGGAGTAKAAVTGTYTNTTARTLRVELKAAGGSASSGRDVAPGESTSLTVPDGLRVPAGQAVFVLATVVDGQTYTTPVPAGEHKRADCYSPSWGTTTSAETYNAAGAVGVRGTVTNTSDESMTVVMVVPVGDTTMESPGRPVPPGGTVNLTVNTGRTHLAEGDVTFRLSRAGEDSDGDLPAGPVVPAKNPTAPHGGAVIAPASGDAPVTAGVCEFDTEQDRSVRTFAFTADNTGSTLPVRFHVGDVLKTVPAGAVETIEFPVVWGTETATLTAAGKDLDTMPVTFESCAEVTWPSESVSVTTAAQCVDQRVRLTATVENGTRHEWQGVLIRESSGEVGPAKPVVAGQATTLELTRETAISQEGSVTVRLVRELEGRGHTVEQSFFVDRQACLGNMCEPESVTSPAAAAAAEARLPQWLWFGECGDWTADEA</sequence>
<evidence type="ECO:0000256" key="2">
    <source>
        <dbReference type="ARBA" id="ARBA00023015"/>
    </source>
</evidence>
<dbReference type="InterPro" id="IPR013325">
    <property type="entry name" value="RNA_pol_sigma_r2"/>
</dbReference>
<keyword evidence="5" id="KW-0804">Transcription</keyword>
<evidence type="ECO:0000259" key="8">
    <source>
        <dbReference type="Pfam" id="PF13490"/>
    </source>
</evidence>
<dbReference type="SUPFAM" id="SSF88946">
    <property type="entry name" value="Sigma2 domain of RNA polymerase sigma factors"/>
    <property type="match status" value="1"/>
</dbReference>
<dbReference type="NCBIfam" id="TIGR02937">
    <property type="entry name" value="sigma70-ECF"/>
    <property type="match status" value="1"/>
</dbReference>
<keyword evidence="2" id="KW-0805">Transcription regulation</keyword>
<feature type="region of interest" description="Disordered" evidence="6">
    <location>
        <begin position="423"/>
        <end position="522"/>
    </location>
</feature>
<keyword evidence="4" id="KW-0238">DNA-binding</keyword>
<dbReference type="EMBL" id="JBHUHF010000001">
    <property type="protein sequence ID" value="MFD2027612.1"/>
    <property type="molecule type" value="Genomic_DNA"/>
</dbReference>
<dbReference type="Proteomes" id="UP001597338">
    <property type="component" value="Unassembled WGS sequence"/>
</dbReference>
<proteinExistence type="inferred from homology"/>
<evidence type="ECO:0000256" key="5">
    <source>
        <dbReference type="ARBA" id="ARBA00023163"/>
    </source>
</evidence>
<gene>
    <name evidence="9" type="ORF">ACFSL2_19070</name>
</gene>
<dbReference type="RefSeq" id="WP_377199345.1">
    <property type="nucleotide sequence ID" value="NZ_JBHUHF010000001.1"/>
</dbReference>
<feature type="domain" description="RNA polymerase sigma-70 region 2" evidence="7">
    <location>
        <begin position="2"/>
        <end position="69"/>
    </location>
</feature>
<protein>
    <submittedName>
        <fullName evidence="9">Sigma-70 family RNA polymerase sigma factor</fullName>
    </submittedName>
</protein>
<dbReference type="Gene3D" id="1.10.1740.10">
    <property type="match status" value="1"/>
</dbReference>
<evidence type="ECO:0000256" key="3">
    <source>
        <dbReference type="ARBA" id="ARBA00023082"/>
    </source>
</evidence>
<dbReference type="SUPFAM" id="SSF88659">
    <property type="entry name" value="Sigma3 and sigma4 domains of RNA polymerase sigma factors"/>
    <property type="match status" value="1"/>
</dbReference>
<dbReference type="InterPro" id="IPR036388">
    <property type="entry name" value="WH-like_DNA-bd_sf"/>
</dbReference>
<keyword evidence="10" id="KW-1185">Reference proteome</keyword>
<evidence type="ECO:0000313" key="10">
    <source>
        <dbReference type="Proteomes" id="UP001597338"/>
    </source>
</evidence>
<comment type="similarity">
    <text evidence="1">Belongs to the sigma-70 factor family. ECF subfamily.</text>
</comment>
<dbReference type="Pfam" id="PF04542">
    <property type="entry name" value="Sigma70_r2"/>
    <property type="match status" value="1"/>
</dbReference>
<dbReference type="Gene3D" id="1.10.10.10">
    <property type="entry name" value="Winged helix-like DNA-binding domain superfamily/Winged helix DNA-binding domain"/>
    <property type="match status" value="1"/>
</dbReference>
<reference evidence="10" key="1">
    <citation type="journal article" date="2019" name="Int. J. Syst. Evol. Microbiol.">
        <title>The Global Catalogue of Microorganisms (GCM) 10K type strain sequencing project: providing services to taxonomists for standard genome sequencing and annotation.</title>
        <authorList>
            <consortium name="The Broad Institute Genomics Platform"/>
            <consortium name="The Broad Institute Genome Sequencing Center for Infectious Disease"/>
            <person name="Wu L."/>
            <person name="Ma J."/>
        </authorList>
    </citation>
    <scope>NUCLEOTIDE SEQUENCE [LARGE SCALE GENOMIC DNA]</scope>
    <source>
        <strain evidence="10">CCM 7043</strain>
    </source>
</reference>
<dbReference type="InterPro" id="IPR007627">
    <property type="entry name" value="RNA_pol_sigma70_r2"/>
</dbReference>
<dbReference type="PANTHER" id="PTHR43133">
    <property type="entry name" value="RNA POLYMERASE ECF-TYPE SIGMA FACTO"/>
    <property type="match status" value="1"/>
</dbReference>
<feature type="region of interest" description="Disordered" evidence="6">
    <location>
        <begin position="766"/>
        <end position="789"/>
    </location>
</feature>
<dbReference type="Gene3D" id="1.10.10.1320">
    <property type="entry name" value="Anti-sigma factor, zinc-finger domain"/>
    <property type="match status" value="1"/>
</dbReference>
<feature type="compositionally biased region" description="Low complexity" evidence="6">
    <location>
        <begin position="475"/>
        <end position="493"/>
    </location>
</feature>
<evidence type="ECO:0000259" key="7">
    <source>
        <dbReference type="Pfam" id="PF04542"/>
    </source>
</evidence>
<evidence type="ECO:0000313" key="9">
    <source>
        <dbReference type="EMBL" id="MFD2027612.1"/>
    </source>
</evidence>
<dbReference type="InterPro" id="IPR039425">
    <property type="entry name" value="RNA_pol_sigma-70-like"/>
</dbReference>
<name>A0ABW4VFX2_9MICO</name>
<evidence type="ECO:0000256" key="4">
    <source>
        <dbReference type="ARBA" id="ARBA00023125"/>
    </source>
</evidence>
<dbReference type="InterPro" id="IPR041916">
    <property type="entry name" value="Anti_sigma_zinc_sf"/>
</dbReference>
<dbReference type="Pfam" id="PF13490">
    <property type="entry name" value="zf-HC2"/>
    <property type="match status" value="1"/>
</dbReference>
<dbReference type="InterPro" id="IPR013324">
    <property type="entry name" value="RNA_pol_sigma_r3/r4-like"/>
</dbReference>
<dbReference type="PANTHER" id="PTHR43133:SF8">
    <property type="entry name" value="RNA POLYMERASE SIGMA FACTOR HI_1459-RELATED"/>
    <property type="match status" value="1"/>
</dbReference>
<comment type="caution">
    <text evidence="9">The sequence shown here is derived from an EMBL/GenBank/DDBJ whole genome shotgun (WGS) entry which is preliminary data.</text>
</comment>
<keyword evidence="3" id="KW-0731">Sigma factor</keyword>
<dbReference type="InterPro" id="IPR027383">
    <property type="entry name" value="Znf_put"/>
</dbReference>
<feature type="domain" description="Putative zinc-finger" evidence="8">
    <location>
        <begin position="168"/>
        <end position="201"/>
    </location>
</feature>
<feature type="region of interest" description="Disordered" evidence="6">
    <location>
        <begin position="348"/>
        <end position="378"/>
    </location>
</feature>
<organism evidence="9 10">
    <name type="scientific">Promicromonospora aerolata</name>
    <dbReference type="NCBI Taxonomy" id="195749"/>
    <lineage>
        <taxon>Bacteria</taxon>
        <taxon>Bacillati</taxon>
        <taxon>Actinomycetota</taxon>
        <taxon>Actinomycetes</taxon>
        <taxon>Micrococcales</taxon>
        <taxon>Promicromonosporaceae</taxon>
        <taxon>Promicromonospora</taxon>
    </lineage>
</organism>
<evidence type="ECO:0000256" key="1">
    <source>
        <dbReference type="ARBA" id="ARBA00010641"/>
    </source>
</evidence>
<accession>A0ABW4VFX2</accession>
<dbReference type="InterPro" id="IPR014284">
    <property type="entry name" value="RNA_pol_sigma-70_dom"/>
</dbReference>
<feature type="compositionally biased region" description="Low complexity" evidence="6">
    <location>
        <begin position="500"/>
        <end position="511"/>
    </location>
</feature>
<evidence type="ECO:0000256" key="6">
    <source>
        <dbReference type="SAM" id="MobiDB-lite"/>
    </source>
</evidence>